<sequence>MQEIANQVVDLLNGLIWGKILIWLLAGAGVYFTLRLGLIQIRHFGHVFSVLRGSRHGDSSGISSFQALCTSLAARVGTGNIAGVAVAITLGGPGAIFWMWVIALVGMATAFVEATLAQVFKIRDDKGQFRGGPAYYMERGLGARWMGVLFSIFLIIAFGFVFNSVQANTISGAMQGAFGIDTWITGVAVMLLTGLIIFGGLRSIARFSELAVPFMAVAYLLMAVAVILMNLGELPGVLATIVKSAFGLEEAAAGGLGAAILNGFKRGLFSNEAGMGSAPNAAASATPYPPHPASQGYVQMAGVFIDTLLICTASAAIILLSGVPVGEAQGAALVQNALTAEVGGWARYFLAVVILFFAFTSIVANYFYAENCLVFLEHNHPAGLLIFRLLVLAMVMFGSLASLPFVWNLADVSMGLMAITNLVAILLLSGLALKLARDYNEQRKAGQLPTFDARRYPEIRGKIAPGVWGGDGKR</sequence>
<evidence type="ECO:0000256" key="2">
    <source>
        <dbReference type="ARBA" id="ARBA00009261"/>
    </source>
</evidence>
<keyword evidence="11" id="KW-1185">Reference proteome</keyword>
<feature type="transmembrane region" description="Helical" evidence="9">
    <location>
        <begin position="237"/>
        <end position="261"/>
    </location>
</feature>
<dbReference type="OrthoDB" id="9806926at2"/>
<keyword evidence="9" id="KW-0997">Cell inner membrane</keyword>
<dbReference type="InterPro" id="IPR001463">
    <property type="entry name" value="Na/Ala_symport"/>
</dbReference>
<keyword evidence="6 9" id="KW-0769">Symport</keyword>
<comment type="similarity">
    <text evidence="2 9">Belongs to the alanine or glycine:cation symporter (AGCS) (TC 2.A.25) family.</text>
</comment>
<feature type="transmembrane region" description="Helical" evidence="9">
    <location>
        <begin position="141"/>
        <end position="162"/>
    </location>
</feature>
<protein>
    <submittedName>
        <fullName evidence="10">Alanine or glycine:cation symporter, AGCS family</fullName>
    </submittedName>
</protein>
<keyword evidence="7 9" id="KW-1133">Transmembrane helix</keyword>
<accession>A0A1H6U9S0</accession>
<evidence type="ECO:0000313" key="10">
    <source>
        <dbReference type="EMBL" id="SEI89081.1"/>
    </source>
</evidence>
<feature type="transmembrane region" description="Helical" evidence="9">
    <location>
        <begin position="413"/>
        <end position="433"/>
    </location>
</feature>
<keyword evidence="3 9" id="KW-0813">Transport</keyword>
<dbReference type="PRINTS" id="PR00175">
    <property type="entry name" value="NAALASMPORT"/>
</dbReference>
<evidence type="ECO:0000256" key="7">
    <source>
        <dbReference type="ARBA" id="ARBA00022989"/>
    </source>
</evidence>
<evidence type="ECO:0000256" key="6">
    <source>
        <dbReference type="ARBA" id="ARBA00022847"/>
    </source>
</evidence>
<feature type="transmembrane region" description="Helical" evidence="9">
    <location>
        <begin position="389"/>
        <end position="407"/>
    </location>
</feature>
<dbReference type="GO" id="GO:0005283">
    <property type="term" value="F:amino acid:sodium symporter activity"/>
    <property type="evidence" value="ECO:0007669"/>
    <property type="project" value="InterPro"/>
</dbReference>
<dbReference type="PANTHER" id="PTHR30330:SF1">
    <property type="entry name" value="AMINO-ACID CARRIER PROTEIN ALST"/>
    <property type="match status" value="1"/>
</dbReference>
<evidence type="ECO:0000313" key="11">
    <source>
        <dbReference type="Proteomes" id="UP000242930"/>
    </source>
</evidence>
<feature type="transmembrane region" description="Helical" evidence="9">
    <location>
        <begin position="97"/>
        <end position="120"/>
    </location>
</feature>
<dbReference type="Gene3D" id="1.20.1740.10">
    <property type="entry name" value="Amino acid/polyamine transporter I"/>
    <property type="match status" value="1"/>
</dbReference>
<evidence type="ECO:0000256" key="8">
    <source>
        <dbReference type="ARBA" id="ARBA00023136"/>
    </source>
</evidence>
<dbReference type="PROSITE" id="PS00873">
    <property type="entry name" value="NA_ALANINE_SYMP"/>
    <property type="match status" value="1"/>
</dbReference>
<comment type="subcellular location">
    <subcellularLocation>
        <location evidence="9">Cell inner membrane</location>
        <topology evidence="9">Multi-pass membrane protein</topology>
    </subcellularLocation>
    <subcellularLocation>
        <location evidence="1">Cell membrane</location>
        <topology evidence="1">Multi-pass membrane protein</topology>
    </subcellularLocation>
</comment>
<dbReference type="RefSeq" id="WP_090307411.1">
    <property type="nucleotide sequence ID" value="NZ_FNZE01000003.1"/>
</dbReference>
<gene>
    <name evidence="10" type="ORF">SAMN05216201_10311</name>
</gene>
<organism evidence="10 11">
    <name type="scientific">Pseudomonas linyingensis</name>
    <dbReference type="NCBI Taxonomy" id="915471"/>
    <lineage>
        <taxon>Bacteria</taxon>
        <taxon>Pseudomonadati</taxon>
        <taxon>Pseudomonadota</taxon>
        <taxon>Gammaproteobacteria</taxon>
        <taxon>Pseudomonadales</taxon>
        <taxon>Pseudomonadaceae</taxon>
        <taxon>Pseudomonas</taxon>
    </lineage>
</organism>
<dbReference type="EMBL" id="FNZE01000003">
    <property type="protein sequence ID" value="SEI89081.1"/>
    <property type="molecule type" value="Genomic_DNA"/>
</dbReference>
<name>A0A1H6U9S0_9PSED</name>
<evidence type="ECO:0000256" key="9">
    <source>
        <dbReference type="RuleBase" id="RU363064"/>
    </source>
</evidence>
<dbReference type="Proteomes" id="UP000242930">
    <property type="component" value="Unassembled WGS sequence"/>
</dbReference>
<evidence type="ECO:0000256" key="1">
    <source>
        <dbReference type="ARBA" id="ARBA00004651"/>
    </source>
</evidence>
<dbReference type="NCBIfam" id="TIGR00835">
    <property type="entry name" value="agcS"/>
    <property type="match status" value="1"/>
</dbReference>
<feature type="transmembrane region" description="Helical" evidence="9">
    <location>
        <begin position="210"/>
        <end position="231"/>
    </location>
</feature>
<dbReference type="FunFam" id="1.20.1740.10:FF:000004">
    <property type="entry name" value="Sodium:alanine symporter family protein"/>
    <property type="match status" value="1"/>
</dbReference>
<dbReference type="STRING" id="915471.SAMN05216201_10311"/>
<keyword evidence="4" id="KW-1003">Cell membrane</keyword>
<evidence type="ECO:0000256" key="5">
    <source>
        <dbReference type="ARBA" id="ARBA00022692"/>
    </source>
</evidence>
<feature type="transmembrane region" description="Helical" evidence="9">
    <location>
        <begin position="182"/>
        <end position="201"/>
    </location>
</feature>
<keyword evidence="5 9" id="KW-0812">Transmembrane</keyword>
<feature type="transmembrane region" description="Helical" evidence="9">
    <location>
        <begin position="303"/>
        <end position="325"/>
    </location>
</feature>
<feature type="transmembrane region" description="Helical" evidence="9">
    <location>
        <begin position="345"/>
        <end position="368"/>
    </location>
</feature>
<keyword evidence="8 9" id="KW-0472">Membrane</keyword>
<dbReference type="GO" id="GO:0005886">
    <property type="term" value="C:plasma membrane"/>
    <property type="evidence" value="ECO:0007669"/>
    <property type="project" value="UniProtKB-SubCell"/>
</dbReference>
<reference evidence="11" key="1">
    <citation type="submission" date="2016-10" db="EMBL/GenBank/DDBJ databases">
        <authorList>
            <person name="Varghese N."/>
            <person name="Submissions S."/>
        </authorList>
    </citation>
    <scope>NUCLEOTIDE SEQUENCE [LARGE SCALE GENOMIC DNA]</scope>
    <source>
        <strain evidence="11">LMG 25967</strain>
    </source>
</reference>
<evidence type="ECO:0000256" key="4">
    <source>
        <dbReference type="ARBA" id="ARBA00022475"/>
    </source>
</evidence>
<feature type="transmembrane region" description="Helical" evidence="9">
    <location>
        <begin position="72"/>
        <end position="91"/>
    </location>
</feature>
<feature type="transmembrane region" description="Helical" evidence="9">
    <location>
        <begin position="20"/>
        <end position="38"/>
    </location>
</feature>
<dbReference type="AlphaFoldDB" id="A0A1H6U9S0"/>
<dbReference type="Pfam" id="PF01235">
    <property type="entry name" value="Na_Ala_symp"/>
    <property type="match status" value="1"/>
</dbReference>
<proteinExistence type="inferred from homology"/>
<evidence type="ECO:0000256" key="3">
    <source>
        <dbReference type="ARBA" id="ARBA00022448"/>
    </source>
</evidence>
<dbReference type="PANTHER" id="PTHR30330">
    <property type="entry name" value="AGSS FAMILY TRANSPORTER, SODIUM-ALANINE"/>
    <property type="match status" value="1"/>
</dbReference>